<keyword evidence="2 3" id="KW-0690">Ribosome biogenesis</keyword>
<protein>
    <recommendedName>
        <fullName evidence="3">Ribosome maturation factor RimP</fullName>
    </recommendedName>
</protein>
<dbReference type="Pfam" id="PF02576">
    <property type="entry name" value="RimP_N"/>
    <property type="match status" value="1"/>
</dbReference>
<keyword evidence="7" id="KW-1185">Reference proteome</keyword>
<dbReference type="Pfam" id="PF17384">
    <property type="entry name" value="DUF150_C"/>
    <property type="match status" value="1"/>
</dbReference>
<dbReference type="EMBL" id="CYZR01000001">
    <property type="protein sequence ID" value="CUN47461.1"/>
    <property type="molecule type" value="Genomic_DNA"/>
</dbReference>
<evidence type="ECO:0000259" key="4">
    <source>
        <dbReference type="Pfam" id="PF02576"/>
    </source>
</evidence>
<reference evidence="6 7" key="1">
    <citation type="submission" date="2015-09" db="EMBL/GenBank/DDBJ databases">
        <authorList>
            <consortium name="Pathogen Informatics"/>
        </authorList>
    </citation>
    <scope>NUCLEOTIDE SEQUENCE [LARGE SCALE GENOMIC DNA]</scope>
    <source>
        <strain evidence="6 7">2789STDY5834858</strain>
    </source>
</reference>
<dbReference type="SUPFAM" id="SSF74942">
    <property type="entry name" value="YhbC-like, C-terminal domain"/>
    <property type="match status" value="1"/>
</dbReference>
<proteinExistence type="inferred from homology"/>
<dbReference type="HAMAP" id="MF_01077">
    <property type="entry name" value="RimP"/>
    <property type="match status" value="1"/>
</dbReference>
<dbReference type="PANTHER" id="PTHR33867">
    <property type="entry name" value="RIBOSOME MATURATION FACTOR RIMP"/>
    <property type="match status" value="1"/>
</dbReference>
<dbReference type="Gene3D" id="3.30.300.70">
    <property type="entry name" value="RimP-like superfamily, N-terminal"/>
    <property type="match status" value="1"/>
</dbReference>
<comment type="caution">
    <text evidence="6">The sequence shown here is derived from an EMBL/GenBank/DDBJ whole genome shotgun (WGS) entry which is preliminary data.</text>
</comment>
<evidence type="ECO:0000259" key="5">
    <source>
        <dbReference type="Pfam" id="PF17384"/>
    </source>
</evidence>
<dbReference type="RefSeq" id="WP_055257158.1">
    <property type="nucleotide sequence ID" value="NZ_BCMV01000062.1"/>
</dbReference>
<dbReference type="PANTHER" id="PTHR33867:SF1">
    <property type="entry name" value="RIBOSOME MATURATION FACTOR RIMP"/>
    <property type="match status" value="1"/>
</dbReference>
<evidence type="ECO:0000256" key="2">
    <source>
        <dbReference type="ARBA" id="ARBA00022517"/>
    </source>
</evidence>
<feature type="domain" description="Ribosome maturation factor RimP N-terminal" evidence="4">
    <location>
        <begin position="16"/>
        <end position="85"/>
    </location>
</feature>
<evidence type="ECO:0000256" key="3">
    <source>
        <dbReference type="HAMAP-Rule" id="MF_01077"/>
    </source>
</evidence>
<organism evidence="6 7">
    <name type="scientific">Sarcina ventriculi</name>
    <name type="common">Clostridium ventriculi</name>
    <dbReference type="NCBI Taxonomy" id="1267"/>
    <lineage>
        <taxon>Bacteria</taxon>
        <taxon>Bacillati</taxon>
        <taxon>Bacillota</taxon>
        <taxon>Clostridia</taxon>
        <taxon>Eubacteriales</taxon>
        <taxon>Clostridiaceae</taxon>
        <taxon>Sarcina</taxon>
    </lineage>
</organism>
<keyword evidence="1 3" id="KW-0963">Cytoplasm</keyword>
<dbReference type="Proteomes" id="UP000095488">
    <property type="component" value="Unassembled WGS sequence"/>
</dbReference>
<dbReference type="InterPro" id="IPR028998">
    <property type="entry name" value="RimP_C"/>
</dbReference>
<dbReference type="Gene3D" id="2.30.30.180">
    <property type="entry name" value="Ribosome maturation factor RimP, C-terminal domain"/>
    <property type="match status" value="1"/>
</dbReference>
<dbReference type="CDD" id="cd01734">
    <property type="entry name" value="YlxS_C"/>
    <property type="match status" value="1"/>
</dbReference>
<gene>
    <name evidence="3 6" type="primary">rimP</name>
    <name evidence="6" type="ORF">ERS852473_00262</name>
</gene>
<feature type="domain" description="Ribosome maturation factor RimP C-terminal" evidence="5">
    <location>
        <begin position="89"/>
        <end position="153"/>
    </location>
</feature>
<comment type="function">
    <text evidence="3">Required for maturation of 30S ribosomal subunits.</text>
</comment>
<evidence type="ECO:0000313" key="6">
    <source>
        <dbReference type="EMBL" id="CUN47461.1"/>
    </source>
</evidence>
<dbReference type="InterPro" id="IPR036847">
    <property type="entry name" value="RimP_C_sf"/>
</dbReference>
<sequence length="154" mass="18062">MKKEKFLLDLEEMFLPIINSLNYELYHIEYVKENNEYYLRLYIDKENGRISLNDCETVSRRISELLDEKDPIKDPYYLEVSSPGLNRKLYKDEHFNKFLGSNVKIVFTKVIDGNKNIQGILKDNKTDVIVLEVEGNEINVPKDKIKSANLEGEI</sequence>
<dbReference type="SUPFAM" id="SSF75420">
    <property type="entry name" value="YhbC-like, N-terminal domain"/>
    <property type="match status" value="1"/>
</dbReference>
<dbReference type="InterPro" id="IPR028989">
    <property type="entry name" value="RimP_N"/>
</dbReference>
<dbReference type="InterPro" id="IPR003728">
    <property type="entry name" value="Ribosome_maturation_RimP"/>
</dbReference>
<dbReference type="NCBIfam" id="NF000934">
    <property type="entry name" value="PRK00092.3-1"/>
    <property type="match status" value="1"/>
</dbReference>
<name>A0ABM9UNR9_SARVE</name>
<accession>A0ABM9UNR9</accession>
<evidence type="ECO:0000313" key="7">
    <source>
        <dbReference type="Proteomes" id="UP000095488"/>
    </source>
</evidence>
<comment type="similarity">
    <text evidence="3">Belongs to the RimP family.</text>
</comment>
<evidence type="ECO:0000256" key="1">
    <source>
        <dbReference type="ARBA" id="ARBA00022490"/>
    </source>
</evidence>
<dbReference type="InterPro" id="IPR035956">
    <property type="entry name" value="RimP_N_sf"/>
</dbReference>
<comment type="subcellular location">
    <subcellularLocation>
        <location evidence="3">Cytoplasm</location>
    </subcellularLocation>
</comment>